<feature type="transmembrane region" description="Helical" evidence="1">
    <location>
        <begin position="148"/>
        <end position="169"/>
    </location>
</feature>
<keyword evidence="3" id="KW-1185">Reference proteome</keyword>
<accession>A0A1S1N3U5</accession>
<feature type="transmembrane region" description="Helical" evidence="1">
    <location>
        <begin position="6"/>
        <end position="27"/>
    </location>
</feature>
<dbReference type="AlphaFoldDB" id="A0A1S1N3U5"/>
<evidence type="ECO:0000313" key="3">
    <source>
        <dbReference type="Proteomes" id="UP000180253"/>
    </source>
</evidence>
<sequence>MNELYTLVAWGLRALECAVLILVILNLKWRNIPIYGVYRFNSLADEELYSCFLTCLCLFAINILITHTIPYIFSLELGVFELRRLYYSFLVSISAIFCLLIFFFHSIKNCRFSFVARTCLFMSFIGTLINLLQLILRGYFDINILYSFYGPFIASQSIMDIAITMFFVLKFTSQIHRARVAT</sequence>
<dbReference type="EMBL" id="MNAN01000028">
    <property type="protein sequence ID" value="OHU95880.1"/>
    <property type="molecule type" value="Genomic_DNA"/>
</dbReference>
<organism evidence="2 3">
    <name type="scientific">Pseudoalteromonas byunsanensis</name>
    <dbReference type="NCBI Taxonomy" id="327939"/>
    <lineage>
        <taxon>Bacteria</taxon>
        <taxon>Pseudomonadati</taxon>
        <taxon>Pseudomonadota</taxon>
        <taxon>Gammaproteobacteria</taxon>
        <taxon>Alteromonadales</taxon>
        <taxon>Pseudoalteromonadaceae</taxon>
        <taxon>Pseudoalteromonas</taxon>
    </lineage>
</organism>
<feature type="transmembrane region" description="Helical" evidence="1">
    <location>
        <begin position="85"/>
        <end position="107"/>
    </location>
</feature>
<comment type="caution">
    <text evidence="2">The sequence shown here is derived from an EMBL/GenBank/DDBJ whole genome shotgun (WGS) entry which is preliminary data.</text>
</comment>
<dbReference type="STRING" id="327939.BIW53_08655"/>
<feature type="transmembrane region" description="Helical" evidence="1">
    <location>
        <begin position="114"/>
        <end position="136"/>
    </location>
</feature>
<gene>
    <name evidence="2" type="ORF">BIW53_08655</name>
</gene>
<evidence type="ECO:0000256" key="1">
    <source>
        <dbReference type="SAM" id="Phobius"/>
    </source>
</evidence>
<dbReference type="Proteomes" id="UP000180253">
    <property type="component" value="Unassembled WGS sequence"/>
</dbReference>
<protein>
    <submittedName>
        <fullName evidence="2">Uncharacterized protein</fullName>
    </submittedName>
</protein>
<reference evidence="2 3" key="1">
    <citation type="submission" date="2016-10" db="EMBL/GenBank/DDBJ databases">
        <title>Pseudoalteromonas amylolytica sp. nov., isolated from the surface seawater.</title>
        <authorList>
            <person name="Wu Y.-H."/>
            <person name="Cheng H."/>
            <person name="Jin X.-B."/>
            <person name="Wang C.-S."/>
            <person name="Xu X.-W."/>
        </authorList>
    </citation>
    <scope>NUCLEOTIDE SEQUENCE [LARGE SCALE GENOMIC DNA]</scope>
    <source>
        <strain evidence="2 3">JCM 12483</strain>
    </source>
</reference>
<keyword evidence="1" id="KW-1133">Transmembrane helix</keyword>
<keyword evidence="1" id="KW-0812">Transmembrane</keyword>
<proteinExistence type="predicted"/>
<keyword evidence="1" id="KW-0472">Membrane</keyword>
<feature type="transmembrane region" description="Helical" evidence="1">
    <location>
        <begin position="48"/>
        <end position="73"/>
    </location>
</feature>
<evidence type="ECO:0000313" key="2">
    <source>
        <dbReference type="EMBL" id="OHU95880.1"/>
    </source>
</evidence>
<name>A0A1S1N3U5_9GAMM</name>